<comment type="caution">
    <text evidence="2">The sequence shown here is derived from an EMBL/GenBank/DDBJ whole genome shotgun (WGS) entry which is preliminary data.</text>
</comment>
<dbReference type="AlphaFoldDB" id="A0ABD6ET49"/>
<feature type="signal peptide" evidence="1">
    <location>
        <begin position="1"/>
        <end position="22"/>
    </location>
</feature>
<name>A0ABD6ET49_9BILA</name>
<dbReference type="Proteomes" id="UP001608902">
    <property type="component" value="Unassembled WGS sequence"/>
</dbReference>
<dbReference type="EMBL" id="JBGFUD010005241">
    <property type="protein sequence ID" value="MFH4980218.1"/>
    <property type="molecule type" value="Genomic_DNA"/>
</dbReference>
<gene>
    <name evidence="2" type="ORF">AB6A40_006927</name>
</gene>
<proteinExistence type="predicted"/>
<keyword evidence="1" id="KW-0732">Signal</keyword>
<evidence type="ECO:0000313" key="3">
    <source>
        <dbReference type="Proteomes" id="UP001608902"/>
    </source>
</evidence>
<organism evidence="2 3">
    <name type="scientific">Gnathostoma spinigerum</name>
    <dbReference type="NCBI Taxonomy" id="75299"/>
    <lineage>
        <taxon>Eukaryota</taxon>
        <taxon>Metazoa</taxon>
        <taxon>Ecdysozoa</taxon>
        <taxon>Nematoda</taxon>
        <taxon>Chromadorea</taxon>
        <taxon>Rhabditida</taxon>
        <taxon>Spirurina</taxon>
        <taxon>Gnathostomatomorpha</taxon>
        <taxon>Gnathostomatoidea</taxon>
        <taxon>Gnathostomatidae</taxon>
        <taxon>Gnathostoma</taxon>
    </lineage>
</organism>
<protein>
    <submittedName>
        <fullName evidence="2">Uncharacterized protein</fullName>
    </submittedName>
</protein>
<reference evidence="2 3" key="1">
    <citation type="submission" date="2024-08" db="EMBL/GenBank/DDBJ databases">
        <title>Gnathostoma spinigerum genome.</title>
        <authorList>
            <person name="Gonzalez-Bertolin B."/>
            <person name="Monzon S."/>
            <person name="Zaballos A."/>
            <person name="Jimenez P."/>
            <person name="Dekumyoy P."/>
            <person name="Varona S."/>
            <person name="Cuesta I."/>
            <person name="Sumanam S."/>
            <person name="Adisakwattana P."/>
            <person name="Gasser R.B."/>
            <person name="Hernandez-Gonzalez A."/>
            <person name="Young N.D."/>
            <person name="Perteguer M.J."/>
        </authorList>
    </citation>
    <scope>NUCLEOTIDE SEQUENCE [LARGE SCALE GENOMIC DNA]</scope>
    <source>
        <strain evidence="2">AL3</strain>
        <tissue evidence="2">Liver</tissue>
    </source>
</reference>
<evidence type="ECO:0000313" key="2">
    <source>
        <dbReference type="EMBL" id="MFH4980218.1"/>
    </source>
</evidence>
<evidence type="ECO:0000256" key="1">
    <source>
        <dbReference type="SAM" id="SignalP"/>
    </source>
</evidence>
<feature type="chain" id="PRO_5044895827" evidence="1">
    <location>
        <begin position="23"/>
        <end position="114"/>
    </location>
</feature>
<keyword evidence="3" id="KW-1185">Reference proteome</keyword>
<accession>A0ABD6ET49</accession>
<sequence length="114" mass="12623">MMSNVFLMLIVSLSLFISFSEALTNKEICNRDGPLFHPCRCCKVNCWYSIASAATHELGHIPGQEGENEALATLRLIRMCMIAECSDICSVRSVLMPRMPMSSLNIANVANPQN</sequence>